<protein>
    <submittedName>
        <fullName evidence="10">Armadillo repeat-containing protein 8</fullName>
    </submittedName>
</protein>
<dbReference type="InterPro" id="IPR028435">
    <property type="entry name" value="Plakophilin/d_Catenin"/>
</dbReference>
<dbReference type="SUPFAM" id="SSF48371">
    <property type="entry name" value="ARM repeat"/>
    <property type="match status" value="1"/>
</dbReference>
<dbReference type="STRING" id="70667.A0A183SF61"/>
<gene>
    <name evidence="8" type="ORF">SSLN_LOCUS2859</name>
</gene>
<dbReference type="AlphaFoldDB" id="A0A183SF61"/>
<dbReference type="GO" id="GO:0098609">
    <property type="term" value="P:cell-cell adhesion"/>
    <property type="evidence" value="ECO:0007669"/>
    <property type="project" value="InterPro"/>
</dbReference>
<evidence type="ECO:0000256" key="4">
    <source>
        <dbReference type="ARBA" id="ARBA00022889"/>
    </source>
</evidence>
<dbReference type="InterPro" id="IPR011989">
    <property type="entry name" value="ARM-like"/>
</dbReference>
<dbReference type="GO" id="GO:0005634">
    <property type="term" value="C:nucleus"/>
    <property type="evidence" value="ECO:0007669"/>
    <property type="project" value="TreeGrafter"/>
</dbReference>
<evidence type="ECO:0000256" key="2">
    <source>
        <dbReference type="ARBA" id="ARBA00005462"/>
    </source>
</evidence>
<keyword evidence="4" id="KW-0130">Cell adhesion</keyword>
<evidence type="ECO:0000313" key="9">
    <source>
        <dbReference type="Proteomes" id="UP000275846"/>
    </source>
</evidence>
<organism evidence="10">
    <name type="scientific">Schistocephalus solidus</name>
    <name type="common">Tapeworm</name>
    <dbReference type="NCBI Taxonomy" id="70667"/>
    <lineage>
        <taxon>Eukaryota</taxon>
        <taxon>Metazoa</taxon>
        <taxon>Spiralia</taxon>
        <taxon>Lophotrochozoa</taxon>
        <taxon>Platyhelminthes</taxon>
        <taxon>Cestoda</taxon>
        <taxon>Eucestoda</taxon>
        <taxon>Diphyllobothriidea</taxon>
        <taxon>Diphyllobothriidae</taxon>
        <taxon>Schistocephalus</taxon>
    </lineage>
</organism>
<evidence type="ECO:0000256" key="1">
    <source>
        <dbReference type="ARBA" id="ARBA00004282"/>
    </source>
</evidence>
<name>A0A183SF61_SCHSO</name>
<dbReference type="Gene3D" id="1.25.10.10">
    <property type="entry name" value="Leucine-rich Repeat Variant"/>
    <property type="match status" value="1"/>
</dbReference>
<dbReference type="InterPro" id="IPR016024">
    <property type="entry name" value="ARM-type_fold"/>
</dbReference>
<keyword evidence="3" id="KW-0677">Repeat</keyword>
<keyword evidence="5" id="KW-0965">Cell junction</keyword>
<dbReference type="SMART" id="SM00185">
    <property type="entry name" value="ARM"/>
    <property type="match status" value="3"/>
</dbReference>
<dbReference type="GO" id="GO:0005912">
    <property type="term" value="C:adherens junction"/>
    <property type="evidence" value="ECO:0007669"/>
    <property type="project" value="TreeGrafter"/>
</dbReference>
<dbReference type="GO" id="GO:0005737">
    <property type="term" value="C:cytoplasm"/>
    <property type="evidence" value="ECO:0007669"/>
    <property type="project" value="TreeGrafter"/>
</dbReference>
<dbReference type="PROSITE" id="PS50176">
    <property type="entry name" value="ARM_REPEAT"/>
    <property type="match status" value="1"/>
</dbReference>
<dbReference type="Pfam" id="PF00514">
    <property type="entry name" value="Arm"/>
    <property type="match status" value="1"/>
</dbReference>
<dbReference type="Proteomes" id="UP000275846">
    <property type="component" value="Unassembled WGS sequence"/>
</dbReference>
<dbReference type="EMBL" id="UYSU01032358">
    <property type="protein sequence ID" value="VDL89244.1"/>
    <property type="molecule type" value="Genomic_DNA"/>
</dbReference>
<evidence type="ECO:0000256" key="7">
    <source>
        <dbReference type="SAM" id="MobiDB-lite"/>
    </source>
</evidence>
<dbReference type="InterPro" id="IPR000225">
    <property type="entry name" value="Armadillo"/>
</dbReference>
<evidence type="ECO:0000256" key="3">
    <source>
        <dbReference type="ARBA" id="ARBA00022737"/>
    </source>
</evidence>
<dbReference type="PANTHER" id="PTHR10372">
    <property type="entry name" value="PLAKOPHILLIN-RELATED"/>
    <property type="match status" value="1"/>
</dbReference>
<evidence type="ECO:0000256" key="5">
    <source>
        <dbReference type="ARBA" id="ARBA00022949"/>
    </source>
</evidence>
<comment type="similarity">
    <text evidence="2">Belongs to the beta-catenin family.</text>
</comment>
<dbReference type="GO" id="GO:0005886">
    <property type="term" value="C:plasma membrane"/>
    <property type="evidence" value="ECO:0007669"/>
    <property type="project" value="TreeGrafter"/>
</dbReference>
<reference evidence="10" key="1">
    <citation type="submission" date="2016-06" db="UniProtKB">
        <authorList>
            <consortium name="WormBaseParasite"/>
        </authorList>
    </citation>
    <scope>IDENTIFICATION</scope>
</reference>
<proteinExistence type="inferred from homology"/>
<comment type="subcellular location">
    <subcellularLocation>
        <location evidence="1">Cell junction</location>
    </subcellularLocation>
</comment>
<accession>A0A183SF61</accession>
<evidence type="ECO:0000313" key="8">
    <source>
        <dbReference type="EMBL" id="VDL89244.1"/>
    </source>
</evidence>
<feature type="region of interest" description="Disordered" evidence="7">
    <location>
        <begin position="396"/>
        <end position="418"/>
    </location>
</feature>
<dbReference type="WBParaSite" id="SSLN_0000295401-mRNA-1">
    <property type="protein sequence ID" value="SSLN_0000295401-mRNA-1"/>
    <property type="gene ID" value="SSLN_0000295401"/>
</dbReference>
<feature type="repeat" description="ARM" evidence="6">
    <location>
        <begin position="55"/>
        <end position="83"/>
    </location>
</feature>
<evidence type="ECO:0000313" key="10">
    <source>
        <dbReference type="WBParaSite" id="SSLN_0000295401-mRNA-1"/>
    </source>
</evidence>
<dbReference type="PANTHER" id="PTHR10372:SF27">
    <property type="entry name" value="ADHERENS JUNCTION PROTEIN P120"/>
    <property type="match status" value="1"/>
</dbReference>
<sequence>MRRSFTENHIPPLDVYELVRLIRSSDPHLQAYAAASIQHLTYKNAIAKTALRKAGALPPLVQLLYSNQPQVLLGATGALRNLTFGGDPKISIDFEGLGGIRAVAWLVENQQTLENARDPTQSTTETLNMVLENSSAILCNLSLLETLHRPLLTDAVLPTLVEAVFDPVASISFNCFRSHSDPMEGKPCYNSTLFRNISALVRNISSSTDAINRRLLRACPGLLPALLTVLKIAVSSGQTNTITVENCVTTVRNLCFALPEISDPGYCFRKRAGLTSIAVEIPHHPKRLIFRRWGVARPKIPASVYSLASDGSHISNLPEAVLCHRDTVACFISLLRQTSNPVAIEAAIGALQNLSAGKWQPSAEVRREMSAHRREFTEVKISKIYDNRVVRELLDSSSDSGPHSIDKRDGLPSHYSLQ</sequence>
<reference evidence="8 9" key="2">
    <citation type="submission" date="2018-11" db="EMBL/GenBank/DDBJ databases">
        <authorList>
            <consortium name="Pathogen Informatics"/>
        </authorList>
    </citation>
    <scope>NUCLEOTIDE SEQUENCE [LARGE SCALE GENOMIC DNA]</scope>
    <source>
        <strain evidence="8 9">NST_G2</strain>
    </source>
</reference>
<keyword evidence="9" id="KW-1185">Reference proteome</keyword>
<evidence type="ECO:0000256" key="6">
    <source>
        <dbReference type="PROSITE-ProRule" id="PRU00259"/>
    </source>
</evidence>
<dbReference type="OrthoDB" id="3245100at2759"/>